<dbReference type="EMBL" id="JBAFUR010000001">
    <property type="protein sequence ID" value="MFG1251917.1"/>
    <property type="molecule type" value="Genomic_DNA"/>
</dbReference>
<dbReference type="InterPro" id="IPR016039">
    <property type="entry name" value="Thiolase-like"/>
</dbReference>
<dbReference type="Proteomes" id="UP001604043">
    <property type="component" value="Unassembled WGS sequence"/>
</dbReference>
<dbReference type="NCBIfam" id="TIGR01930">
    <property type="entry name" value="AcCoA-C-Actrans"/>
    <property type="match status" value="1"/>
</dbReference>
<dbReference type="PROSITE" id="PS00737">
    <property type="entry name" value="THIOLASE_2"/>
    <property type="match status" value="1"/>
</dbReference>
<feature type="domain" description="Thiolase C-terminal" evidence="6">
    <location>
        <begin position="271"/>
        <end position="391"/>
    </location>
</feature>
<dbReference type="PROSITE" id="PS00099">
    <property type="entry name" value="THIOLASE_3"/>
    <property type="match status" value="1"/>
</dbReference>
<dbReference type="RefSeq" id="WP_394005624.1">
    <property type="nucleotide sequence ID" value="NZ_JBAFUR010000001.1"/>
</dbReference>
<keyword evidence="3 4" id="KW-0012">Acyltransferase</keyword>
<evidence type="ECO:0000313" key="8">
    <source>
        <dbReference type="Proteomes" id="UP001604043"/>
    </source>
</evidence>
<dbReference type="Pfam" id="PF00108">
    <property type="entry name" value="Thiolase_N"/>
    <property type="match status" value="1"/>
</dbReference>
<proteinExistence type="inferred from homology"/>
<evidence type="ECO:0000259" key="6">
    <source>
        <dbReference type="Pfam" id="PF02803"/>
    </source>
</evidence>
<feature type="domain" description="Thiolase N-terminal" evidence="5">
    <location>
        <begin position="5"/>
        <end position="261"/>
    </location>
</feature>
<dbReference type="EC" id="2.3.1.9" evidence="7"/>
<dbReference type="InterPro" id="IPR020610">
    <property type="entry name" value="Thiolase_AS"/>
</dbReference>
<sequence>MTTDIVIAHPVRTAIGAYNGTLKGTPATELGAVAVRETVRRSGLDPASIGTVVMGNVIQAGNRMNPARQAAIHGGLPVEVPAMTVNRVCGSGAQAVVTAALEIAAGVHEVAVAGGMENMDRAPYLMDGGRWGYRMGPAQILDSMLTDGLDDAFSGKHSGWHTEDLVEKLQITRAEQDAFAARSQQRFSAAQKDGRFAEEIVAVEVKGRKGTESFATDEAPRPDTTLETLAKLRPAFRPEGTITAGNAPGLNSAASAMIVAERGFAEAKGLAPLGRLAGYGVAGVEPGLFGLGPVPAVRKALARASWSLGDIERIEINEAFAAVPIAVARELGLPEDIVNVEGGAVAHGHPIGATGAILITRLLHAMRRDGLKRGIVTLCIGGGQGIALALEAL</sequence>
<dbReference type="GO" id="GO:0003985">
    <property type="term" value="F:acetyl-CoA C-acetyltransferase activity"/>
    <property type="evidence" value="ECO:0007669"/>
    <property type="project" value="UniProtKB-EC"/>
</dbReference>
<evidence type="ECO:0000256" key="1">
    <source>
        <dbReference type="ARBA" id="ARBA00010982"/>
    </source>
</evidence>
<dbReference type="CDD" id="cd00751">
    <property type="entry name" value="thiolase"/>
    <property type="match status" value="1"/>
</dbReference>
<reference evidence="7 8" key="1">
    <citation type="submission" date="2024-02" db="EMBL/GenBank/DDBJ databases">
        <title>Expansion and revision of Xanthobacter and proposal of Roseixanthobacter gen. nov.</title>
        <authorList>
            <person name="Soltysiak M.P.M."/>
            <person name="Jalihal A."/>
            <person name="Ory A."/>
            <person name="Chrisophersen C."/>
            <person name="Lee A.D."/>
            <person name="Boulton J."/>
            <person name="Springer M."/>
        </authorList>
    </citation>
    <scope>NUCLEOTIDE SEQUENCE [LARGE SCALE GENOMIC DNA]</scope>
    <source>
        <strain evidence="7 8">CB5</strain>
    </source>
</reference>
<protein>
    <submittedName>
        <fullName evidence="7">Acetyl-CoA C-acetyltransferase</fullName>
        <ecNumber evidence="7">2.3.1.9</ecNumber>
    </submittedName>
</protein>
<dbReference type="PIRSF" id="PIRSF000429">
    <property type="entry name" value="Ac-CoA_Ac_transf"/>
    <property type="match status" value="1"/>
</dbReference>
<gene>
    <name evidence="7" type="ORF">V5F30_06870</name>
</gene>
<dbReference type="SUPFAM" id="SSF53901">
    <property type="entry name" value="Thiolase-like"/>
    <property type="match status" value="2"/>
</dbReference>
<evidence type="ECO:0000256" key="2">
    <source>
        <dbReference type="ARBA" id="ARBA00022679"/>
    </source>
</evidence>
<evidence type="ECO:0000259" key="5">
    <source>
        <dbReference type="Pfam" id="PF00108"/>
    </source>
</evidence>
<keyword evidence="8" id="KW-1185">Reference proteome</keyword>
<dbReference type="PANTHER" id="PTHR18919">
    <property type="entry name" value="ACETYL-COA C-ACYLTRANSFERASE"/>
    <property type="match status" value="1"/>
</dbReference>
<keyword evidence="2 4" id="KW-0808">Transferase</keyword>
<dbReference type="Pfam" id="PF02803">
    <property type="entry name" value="Thiolase_C"/>
    <property type="match status" value="1"/>
</dbReference>
<evidence type="ECO:0000256" key="3">
    <source>
        <dbReference type="ARBA" id="ARBA00023315"/>
    </source>
</evidence>
<evidence type="ECO:0000313" key="7">
    <source>
        <dbReference type="EMBL" id="MFG1251917.1"/>
    </source>
</evidence>
<comment type="caution">
    <text evidence="7">The sequence shown here is derived from an EMBL/GenBank/DDBJ whole genome shotgun (WGS) entry which is preliminary data.</text>
</comment>
<evidence type="ECO:0000256" key="4">
    <source>
        <dbReference type="RuleBase" id="RU003557"/>
    </source>
</evidence>
<dbReference type="InterPro" id="IPR020617">
    <property type="entry name" value="Thiolase_C"/>
</dbReference>
<dbReference type="PANTHER" id="PTHR18919:SF107">
    <property type="entry name" value="ACETYL-COA ACETYLTRANSFERASE, CYTOSOLIC"/>
    <property type="match status" value="1"/>
</dbReference>
<dbReference type="InterPro" id="IPR020616">
    <property type="entry name" value="Thiolase_N"/>
</dbReference>
<organism evidence="7 8">
    <name type="scientific">Xanthobacter aminoxidans</name>
    <dbReference type="NCBI Taxonomy" id="186280"/>
    <lineage>
        <taxon>Bacteria</taxon>
        <taxon>Pseudomonadati</taxon>
        <taxon>Pseudomonadota</taxon>
        <taxon>Alphaproteobacteria</taxon>
        <taxon>Hyphomicrobiales</taxon>
        <taxon>Xanthobacteraceae</taxon>
        <taxon>Xanthobacter</taxon>
    </lineage>
</organism>
<dbReference type="Gene3D" id="3.40.47.10">
    <property type="match status" value="2"/>
</dbReference>
<comment type="similarity">
    <text evidence="1 4">Belongs to the thiolase-like superfamily. Thiolase family.</text>
</comment>
<dbReference type="InterPro" id="IPR002155">
    <property type="entry name" value="Thiolase"/>
</dbReference>
<accession>A0ABW6ZDR2</accession>
<name>A0ABW6ZDR2_9HYPH</name>
<dbReference type="InterPro" id="IPR020613">
    <property type="entry name" value="Thiolase_CS"/>
</dbReference>